<evidence type="ECO:0000256" key="3">
    <source>
        <dbReference type="ARBA" id="ARBA00022692"/>
    </source>
</evidence>
<evidence type="ECO:0000256" key="6">
    <source>
        <dbReference type="SAM" id="Phobius"/>
    </source>
</evidence>
<protein>
    <recommendedName>
        <fullName evidence="9">Transmembrane protein 14C</fullName>
    </recommendedName>
</protein>
<keyword evidence="4 6" id="KW-1133">Transmembrane helix</keyword>
<dbReference type="InterPro" id="IPR005349">
    <property type="entry name" value="TMEM14"/>
</dbReference>
<keyword evidence="8" id="KW-1185">Reference proteome</keyword>
<comment type="caution">
    <text evidence="7">The sequence shown here is derived from an EMBL/GenBank/DDBJ whole genome shotgun (WGS) entry which is preliminary data.</text>
</comment>
<proteinExistence type="inferred from homology"/>
<sequence>MAVDLINLLYAVIISVGGIIGYARKGSVPSLAAGLLCGIVMIFGSIQMGQDAKNVTLSLVTSAILTVVMGYRFSKSGKFVPAGVVTVLR</sequence>
<evidence type="ECO:0000313" key="7">
    <source>
        <dbReference type="EMBL" id="CAG5127120.1"/>
    </source>
</evidence>
<evidence type="ECO:0000256" key="1">
    <source>
        <dbReference type="ARBA" id="ARBA00004370"/>
    </source>
</evidence>
<dbReference type="Proteomes" id="UP000678393">
    <property type="component" value="Unassembled WGS sequence"/>
</dbReference>
<keyword evidence="3 6" id="KW-0812">Transmembrane</keyword>
<dbReference type="InterPro" id="IPR044890">
    <property type="entry name" value="TMEM14_sf"/>
</dbReference>
<evidence type="ECO:0008006" key="9">
    <source>
        <dbReference type="Google" id="ProtNLM"/>
    </source>
</evidence>
<comment type="similarity">
    <text evidence="2">Belongs to the TMEM14 family.</text>
</comment>
<dbReference type="Gene3D" id="1.10.10.1740">
    <property type="entry name" value="Transmembrane protein 14-like"/>
    <property type="match status" value="1"/>
</dbReference>
<evidence type="ECO:0000256" key="2">
    <source>
        <dbReference type="ARBA" id="ARBA00007590"/>
    </source>
</evidence>
<evidence type="ECO:0000313" key="8">
    <source>
        <dbReference type="Proteomes" id="UP000678393"/>
    </source>
</evidence>
<dbReference type="OrthoDB" id="5620at2759"/>
<dbReference type="GO" id="GO:0031966">
    <property type="term" value="C:mitochondrial membrane"/>
    <property type="evidence" value="ECO:0007669"/>
    <property type="project" value="TreeGrafter"/>
</dbReference>
<feature type="transmembrane region" description="Helical" evidence="6">
    <location>
        <begin position="30"/>
        <end position="49"/>
    </location>
</feature>
<reference evidence="7" key="1">
    <citation type="submission" date="2021-04" db="EMBL/GenBank/DDBJ databases">
        <authorList>
            <consortium name="Molecular Ecology Group"/>
        </authorList>
    </citation>
    <scope>NUCLEOTIDE SEQUENCE</scope>
</reference>
<feature type="transmembrane region" description="Helical" evidence="6">
    <location>
        <begin position="55"/>
        <end position="73"/>
    </location>
</feature>
<comment type="subcellular location">
    <subcellularLocation>
        <location evidence="1">Membrane</location>
    </subcellularLocation>
</comment>
<feature type="transmembrane region" description="Helical" evidence="6">
    <location>
        <begin position="6"/>
        <end position="23"/>
    </location>
</feature>
<keyword evidence="5 6" id="KW-0472">Membrane</keyword>
<dbReference type="AlphaFoldDB" id="A0A8S3ZHG5"/>
<evidence type="ECO:0000256" key="4">
    <source>
        <dbReference type="ARBA" id="ARBA00022989"/>
    </source>
</evidence>
<accession>A0A8S3ZHG5</accession>
<dbReference type="GO" id="GO:0070453">
    <property type="term" value="P:regulation of heme biosynthetic process"/>
    <property type="evidence" value="ECO:0007669"/>
    <property type="project" value="TreeGrafter"/>
</dbReference>
<name>A0A8S3ZHG5_9EUPU</name>
<gene>
    <name evidence="7" type="ORF">CUNI_LOCUS12678</name>
</gene>
<organism evidence="7 8">
    <name type="scientific">Candidula unifasciata</name>
    <dbReference type="NCBI Taxonomy" id="100452"/>
    <lineage>
        <taxon>Eukaryota</taxon>
        <taxon>Metazoa</taxon>
        <taxon>Spiralia</taxon>
        <taxon>Lophotrochozoa</taxon>
        <taxon>Mollusca</taxon>
        <taxon>Gastropoda</taxon>
        <taxon>Heterobranchia</taxon>
        <taxon>Euthyneura</taxon>
        <taxon>Panpulmonata</taxon>
        <taxon>Eupulmonata</taxon>
        <taxon>Stylommatophora</taxon>
        <taxon>Helicina</taxon>
        <taxon>Helicoidea</taxon>
        <taxon>Geomitridae</taxon>
        <taxon>Candidula</taxon>
    </lineage>
</organism>
<dbReference type="EMBL" id="CAJHNH020002576">
    <property type="protein sequence ID" value="CAG5127120.1"/>
    <property type="molecule type" value="Genomic_DNA"/>
</dbReference>
<evidence type="ECO:0000256" key="5">
    <source>
        <dbReference type="ARBA" id="ARBA00023136"/>
    </source>
</evidence>
<dbReference type="PANTHER" id="PTHR12668">
    <property type="entry name" value="TRANSMEMBRANE PROTEIN 14, 15"/>
    <property type="match status" value="1"/>
</dbReference>
<dbReference type="PANTHER" id="PTHR12668:SF43">
    <property type="entry name" value="TRANSMEMBRANE PROTEIN 14 HOMOLOG"/>
    <property type="match status" value="1"/>
</dbReference>
<dbReference type="Pfam" id="PF03647">
    <property type="entry name" value="Tmemb_14"/>
    <property type="match status" value="1"/>
</dbReference>